<accession>A0ABN5KPY3</accession>
<feature type="region of interest" description="Disordered" evidence="1">
    <location>
        <begin position="386"/>
        <end position="433"/>
    </location>
</feature>
<dbReference type="Proteomes" id="UP000245051">
    <property type="component" value="Chromosome"/>
</dbReference>
<organism evidence="4 5">
    <name type="scientific">Streptomyces spongiicola</name>
    <dbReference type="NCBI Taxonomy" id="1690221"/>
    <lineage>
        <taxon>Bacteria</taxon>
        <taxon>Bacillati</taxon>
        <taxon>Actinomycetota</taxon>
        <taxon>Actinomycetes</taxon>
        <taxon>Kitasatosporales</taxon>
        <taxon>Streptomycetaceae</taxon>
        <taxon>Streptomyces</taxon>
    </lineage>
</organism>
<dbReference type="EMBL" id="CP029254">
    <property type="protein sequence ID" value="AWK11698.1"/>
    <property type="molecule type" value="Genomic_DNA"/>
</dbReference>
<evidence type="ECO:0000313" key="2">
    <source>
        <dbReference type="EMBL" id="AWK08628.1"/>
    </source>
</evidence>
<dbReference type="RefSeq" id="WP_109293617.1">
    <property type="nucleotide sequence ID" value="NZ_CP029254.1"/>
</dbReference>
<proteinExistence type="predicted"/>
<evidence type="ECO:0000313" key="4">
    <source>
        <dbReference type="EMBL" id="AWK11698.1"/>
    </source>
</evidence>
<evidence type="ECO:0000313" key="3">
    <source>
        <dbReference type="EMBL" id="AWK11617.1"/>
    </source>
</evidence>
<evidence type="ECO:0008006" key="6">
    <source>
        <dbReference type="Google" id="ProtNLM"/>
    </source>
</evidence>
<feature type="region of interest" description="Disordered" evidence="1">
    <location>
        <begin position="540"/>
        <end position="562"/>
    </location>
</feature>
<keyword evidence="5" id="KW-1185">Reference proteome</keyword>
<dbReference type="EMBL" id="CP029254">
    <property type="protein sequence ID" value="AWK08628.1"/>
    <property type="molecule type" value="Genomic_DNA"/>
</dbReference>
<sequence>MTDAPARIPDSKVFQLAALLDGSGALDLINGELSGRPGPAGLAPRTVLTGLLLSVHYTGKATLAEAWRILTFSLSPTAQGRLGIKPGETAGPRARLALSRRVYRAFDRVTTALDVARCDRRRRLPLDEAATFAAAWEDNDPEHMRKRAVLQQICTALITNTIRIARRCGALKHWRGDVGIDATALASWHKPPSTKRNLASVDLTAGWHFSGGSNEPTFGLSGHLALAAASRPHSGRDAQIALGLVVDYPGVRTGPNAITLLTPLTRLQLPAGTLAVDRLYTDARPETFALPARKLGYRLALDYKQDQRGIQGSHRGAVMIDGTLTCPHVPPALANATHRLDDKTARRPDDLTKTQINNRKPYFLHLKQGPDEGGAIRLACPATGTSPTVNCPRRPPARTPPRTIDLTDPRQTQAHPAARPTVTIPPHAAGSPPDICRQHSITIHPGDLGTMDKFRQDLPYLTDTWRDTFKVVRAQNEGINGILKGHKVDISEPKNRLAHGRVAQTLLVTLMITIANLAILDAFCQTTRGEHLPATAYEELPLTPPDRSAARPIGRLPPGTPR</sequence>
<gene>
    <name evidence="2" type="ORF">DDQ41_06485</name>
    <name evidence="3" type="ORF">DDQ41_24885</name>
    <name evidence="4" type="ORF">DDQ41_25395</name>
</gene>
<evidence type="ECO:0000256" key="1">
    <source>
        <dbReference type="SAM" id="MobiDB-lite"/>
    </source>
</evidence>
<evidence type="ECO:0000313" key="5">
    <source>
        <dbReference type="Proteomes" id="UP000245051"/>
    </source>
</evidence>
<protein>
    <recommendedName>
        <fullName evidence="6">Transposase DDE domain-containing protein</fullName>
    </recommendedName>
</protein>
<reference evidence="4 5" key="1">
    <citation type="submission" date="2018-05" db="EMBL/GenBank/DDBJ databases">
        <title>Complete genome sequence of the Type Strain of Streptomyces spongiicola HNM0071, the producer of staurosporine.</title>
        <authorList>
            <person name="Zhou S."/>
            <person name="Huang X."/>
        </authorList>
    </citation>
    <scope>NUCLEOTIDE SEQUENCE [LARGE SCALE GENOMIC DNA]</scope>
    <source>
        <strain evidence="4 5">HNM0071</strain>
    </source>
</reference>
<dbReference type="EMBL" id="CP029254">
    <property type="protein sequence ID" value="AWK11617.1"/>
    <property type="molecule type" value="Genomic_DNA"/>
</dbReference>
<name>A0ABN5KPY3_9ACTN</name>